<dbReference type="Pfam" id="PF07992">
    <property type="entry name" value="Pyr_redox_2"/>
    <property type="match status" value="1"/>
</dbReference>
<accession>A0A506U979</accession>
<dbReference type="Proteomes" id="UP000318801">
    <property type="component" value="Unassembled WGS sequence"/>
</dbReference>
<dbReference type="NCBIfam" id="NF004992">
    <property type="entry name" value="PRK06370.1-4"/>
    <property type="match status" value="1"/>
</dbReference>
<dbReference type="InterPro" id="IPR016156">
    <property type="entry name" value="FAD/NAD-linked_Rdtase_dimer_sf"/>
</dbReference>
<feature type="domain" description="FAD/NAD(P)-binding" evidence="8">
    <location>
        <begin position="5"/>
        <end position="321"/>
    </location>
</feature>
<sequence>MTTYYDAIIIGAGQAGPSLAGRLVAAGQKVALVERHRLGGTCVNTGCTPTKTLVASARMAHLARRAGDFGVDIVGDVSVDMTRVMKRARSVVSASRQGLEAWLDGMENLTLLHGHARFSGPRSLIIDEDVISAERIFINVGGRPAIPAIEGLDKIKYLTNADMVRLERVPEHLLVLGGSYIGLEFAQMFARFGARVTVIERGERLIGREDPEIADAVRHILEAEGITILTGADCIGLAPDGAGICATVRHGADETIVSGSDVLVALGRRPNTDDLGLEKAGIAVDKRGYITVDSFLETSAKGIFALGDCNGRGAFTHTAYNDHEIVAANILNGEKRHVEDRVAGYALYIDPPLGRAGLSEAEAKKRGLNVSVSSRPMANVARARERGETQGLMKLVADADSGLLLGGAILGPGGDEAIHALSNMISMGAHITDLEWAVPIHPTVAELLPTLANGLQSAAVR</sequence>
<reference evidence="9 10" key="1">
    <citation type="submission" date="2019-06" db="EMBL/GenBank/DDBJ databases">
        <authorList>
            <person name="Li M."/>
        </authorList>
    </citation>
    <scope>NUCLEOTIDE SEQUENCE [LARGE SCALE GENOMIC DNA]</scope>
    <source>
        <strain evidence="9 10">BGMRC2036</strain>
    </source>
</reference>
<gene>
    <name evidence="9" type="ORF">FJU08_10055</name>
</gene>
<feature type="binding site" evidence="5">
    <location>
        <position position="200"/>
    </location>
    <ligand>
        <name>NAD(+)</name>
        <dbReference type="ChEBI" id="CHEBI:57540"/>
    </ligand>
</feature>
<keyword evidence="5" id="KW-0520">NAD</keyword>
<dbReference type="Gene3D" id="3.50.50.60">
    <property type="entry name" value="FAD/NAD(P)-binding domain"/>
    <property type="match status" value="2"/>
</dbReference>
<evidence type="ECO:0000256" key="6">
    <source>
        <dbReference type="PIRSR" id="PIRSR000350-4"/>
    </source>
</evidence>
<dbReference type="InterPro" id="IPR001100">
    <property type="entry name" value="Pyr_nuc-diS_OxRdtase"/>
</dbReference>
<feature type="domain" description="Pyridine nucleotide-disulphide oxidoreductase dimerisation" evidence="7">
    <location>
        <begin position="346"/>
        <end position="450"/>
    </location>
</feature>
<name>A0A506U979_9HYPH</name>
<evidence type="ECO:0000256" key="1">
    <source>
        <dbReference type="ARBA" id="ARBA00007532"/>
    </source>
</evidence>
<organism evidence="9 10">
    <name type="scientific">Martelella alba</name>
    <dbReference type="NCBI Taxonomy" id="2590451"/>
    <lineage>
        <taxon>Bacteria</taxon>
        <taxon>Pseudomonadati</taxon>
        <taxon>Pseudomonadota</taxon>
        <taxon>Alphaproteobacteria</taxon>
        <taxon>Hyphomicrobiales</taxon>
        <taxon>Aurantimonadaceae</taxon>
        <taxon>Martelella</taxon>
    </lineage>
</organism>
<evidence type="ECO:0000256" key="5">
    <source>
        <dbReference type="PIRSR" id="PIRSR000350-3"/>
    </source>
</evidence>
<protein>
    <submittedName>
        <fullName evidence="9">FAD-containing oxidoreductase</fullName>
    </submittedName>
</protein>
<keyword evidence="5" id="KW-0547">Nucleotide-binding</keyword>
<dbReference type="PRINTS" id="PR00411">
    <property type="entry name" value="PNDRDTASEI"/>
</dbReference>
<feature type="binding site" evidence="5">
    <location>
        <position position="267"/>
    </location>
    <ligand>
        <name>NAD(+)</name>
        <dbReference type="ChEBI" id="CHEBI:57540"/>
    </ligand>
</feature>
<dbReference type="Gene3D" id="3.30.390.30">
    <property type="match status" value="1"/>
</dbReference>
<dbReference type="EMBL" id="VHLG01000004">
    <property type="protein sequence ID" value="TPW30992.1"/>
    <property type="molecule type" value="Genomic_DNA"/>
</dbReference>
<evidence type="ECO:0000259" key="8">
    <source>
        <dbReference type="Pfam" id="PF07992"/>
    </source>
</evidence>
<feature type="active site" description="Proton acceptor" evidence="4">
    <location>
        <position position="441"/>
    </location>
</feature>
<dbReference type="InterPro" id="IPR023753">
    <property type="entry name" value="FAD/NAD-binding_dom"/>
</dbReference>
<evidence type="ECO:0000256" key="2">
    <source>
        <dbReference type="ARBA" id="ARBA00022630"/>
    </source>
</evidence>
<evidence type="ECO:0000313" key="10">
    <source>
        <dbReference type="Proteomes" id="UP000318801"/>
    </source>
</evidence>
<comment type="similarity">
    <text evidence="1">Belongs to the class-I pyridine nucleotide-disulfide oxidoreductase family.</text>
</comment>
<dbReference type="GO" id="GO:0003955">
    <property type="term" value="F:NAD(P)H dehydrogenase (quinone) activity"/>
    <property type="evidence" value="ECO:0007669"/>
    <property type="project" value="TreeGrafter"/>
</dbReference>
<evidence type="ECO:0000256" key="4">
    <source>
        <dbReference type="PIRSR" id="PIRSR000350-2"/>
    </source>
</evidence>
<keyword evidence="2" id="KW-0285">Flavoprotein</keyword>
<dbReference type="InterPro" id="IPR004099">
    <property type="entry name" value="Pyr_nucl-diS_OxRdtase_dimer"/>
</dbReference>
<keyword evidence="3 5" id="KW-0274">FAD</keyword>
<feature type="binding site" evidence="5">
    <location>
        <position position="308"/>
    </location>
    <ligand>
        <name>FAD</name>
        <dbReference type="ChEBI" id="CHEBI:57692"/>
    </ligand>
</feature>
<evidence type="ECO:0000256" key="3">
    <source>
        <dbReference type="ARBA" id="ARBA00022827"/>
    </source>
</evidence>
<dbReference type="PIRSF" id="PIRSF000350">
    <property type="entry name" value="Mercury_reductase_MerA"/>
    <property type="match status" value="1"/>
</dbReference>
<dbReference type="PANTHER" id="PTHR43014">
    <property type="entry name" value="MERCURIC REDUCTASE"/>
    <property type="match status" value="1"/>
</dbReference>
<dbReference type="InterPro" id="IPR036188">
    <property type="entry name" value="FAD/NAD-bd_sf"/>
</dbReference>
<dbReference type="SUPFAM" id="SSF51905">
    <property type="entry name" value="FAD/NAD(P)-binding domain"/>
    <property type="match status" value="1"/>
</dbReference>
<dbReference type="PANTHER" id="PTHR43014:SF2">
    <property type="entry name" value="MERCURIC REDUCTASE"/>
    <property type="match status" value="1"/>
</dbReference>
<comment type="cofactor">
    <cofactor evidence="5">
        <name>FAD</name>
        <dbReference type="ChEBI" id="CHEBI:57692"/>
    </cofactor>
    <text evidence="5">Binds 1 FAD per subunit.</text>
</comment>
<comment type="caution">
    <text evidence="9">The sequence shown here is derived from an EMBL/GenBank/DDBJ whole genome shotgun (WGS) entry which is preliminary data.</text>
</comment>
<dbReference type="AlphaFoldDB" id="A0A506U979"/>
<proteinExistence type="inferred from homology"/>
<feature type="binding site" evidence="5">
    <location>
        <begin position="177"/>
        <end position="184"/>
    </location>
    <ligand>
        <name>NAD(+)</name>
        <dbReference type="ChEBI" id="CHEBI:57540"/>
    </ligand>
</feature>
<feature type="disulfide bond" description="Redox-active" evidence="6">
    <location>
        <begin position="42"/>
        <end position="47"/>
    </location>
</feature>
<dbReference type="RefSeq" id="WP_141148864.1">
    <property type="nucleotide sequence ID" value="NZ_VHLG01000004.1"/>
</dbReference>
<evidence type="ECO:0000259" key="7">
    <source>
        <dbReference type="Pfam" id="PF02852"/>
    </source>
</evidence>
<dbReference type="PRINTS" id="PR00368">
    <property type="entry name" value="FADPNR"/>
</dbReference>
<dbReference type="OrthoDB" id="9777423at2"/>
<feature type="binding site" evidence="5">
    <location>
        <position position="51"/>
    </location>
    <ligand>
        <name>FAD</name>
        <dbReference type="ChEBI" id="CHEBI:57692"/>
    </ligand>
</feature>
<dbReference type="GO" id="GO:0050660">
    <property type="term" value="F:flavin adenine dinucleotide binding"/>
    <property type="evidence" value="ECO:0007669"/>
    <property type="project" value="TreeGrafter"/>
</dbReference>
<keyword evidence="10" id="KW-1185">Reference proteome</keyword>
<dbReference type="Pfam" id="PF02852">
    <property type="entry name" value="Pyr_redox_dim"/>
    <property type="match status" value="1"/>
</dbReference>
<evidence type="ECO:0000313" key="9">
    <source>
        <dbReference type="EMBL" id="TPW30992.1"/>
    </source>
</evidence>
<dbReference type="SUPFAM" id="SSF55424">
    <property type="entry name" value="FAD/NAD-linked reductases, dimerisation (C-terminal) domain"/>
    <property type="match status" value="1"/>
</dbReference>